<organism evidence="2 3">
    <name type="scientific">Megalurothrips usitatus</name>
    <name type="common">bean blossom thrips</name>
    <dbReference type="NCBI Taxonomy" id="439358"/>
    <lineage>
        <taxon>Eukaryota</taxon>
        <taxon>Metazoa</taxon>
        <taxon>Ecdysozoa</taxon>
        <taxon>Arthropoda</taxon>
        <taxon>Hexapoda</taxon>
        <taxon>Insecta</taxon>
        <taxon>Pterygota</taxon>
        <taxon>Neoptera</taxon>
        <taxon>Paraneoptera</taxon>
        <taxon>Thysanoptera</taxon>
        <taxon>Terebrantia</taxon>
        <taxon>Thripoidea</taxon>
        <taxon>Thripidae</taxon>
        <taxon>Megalurothrips</taxon>
    </lineage>
</organism>
<evidence type="ECO:0000256" key="1">
    <source>
        <dbReference type="SAM" id="MobiDB-lite"/>
    </source>
</evidence>
<sequence length="209" mass="23371">MEDQNQSASLMWSSPSPAILARRVRNAASMQSARSRETPTASAVRRELNAARMEMLRSQEPDGKAAERRARNAAAMQAARARETPEQATARRARNAARMVALRAKETPEQRSMRRSLNAARMQAYRAKEVMQDPSGNVAVKDLMDDDVMRNAVLATHRQPLKKRKDRNMILTDLDQQESARQQAPETNVEATPLLQSGDGSSKFSFHVN</sequence>
<keyword evidence="3" id="KW-1185">Reference proteome</keyword>
<accession>A0AAV7XMW7</accession>
<protein>
    <submittedName>
        <fullName evidence="2">Uncharacterized protein</fullName>
    </submittedName>
</protein>
<proteinExistence type="predicted"/>
<name>A0AAV7XMW7_9NEOP</name>
<feature type="region of interest" description="Disordered" evidence="1">
    <location>
        <begin position="160"/>
        <end position="209"/>
    </location>
</feature>
<feature type="compositionally biased region" description="Polar residues" evidence="1">
    <location>
        <begin position="177"/>
        <end position="209"/>
    </location>
</feature>
<gene>
    <name evidence="2" type="ORF">ONE63_009417</name>
</gene>
<dbReference type="AlphaFoldDB" id="A0AAV7XMW7"/>
<reference evidence="2" key="1">
    <citation type="submission" date="2022-12" db="EMBL/GenBank/DDBJ databases">
        <title>Chromosome-level genome assembly of the bean flower thrips Megalurothrips usitatus.</title>
        <authorList>
            <person name="Ma L."/>
            <person name="Liu Q."/>
            <person name="Li H."/>
            <person name="Cai W."/>
        </authorList>
    </citation>
    <scope>NUCLEOTIDE SEQUENCE</scope>
    <source>
        <strain evidence="2">Cailab_2022a</strain>
    </source>
</reference>
<evidence type="ECO:0000313" key="3">
    <source>
        <dbReference type="Proteomes" id="UP001075354"/>
    </source>
</evidence>
<comment type="caution">
    <text evidence="2">The sequence shown here is derived from an EMBL/GenBank/DDBJ whole genome shotgun (WGS) entry which is preliminary data.</text>
</comment>
<dbReference type="Proteomes" id="UP001075354">
    <property type="component" value="Chromosome 7"/>
</dbReference>
<dbReference type="EMBL" id="JAPTSV010000007">
    <property type="protein sequence ID" value="KAJ1526262.1"/>
    <property type="molecule type" value="Genomic_DNA"/>
</dbReference>
<evidence type="ECO:0000313" key="2">
    <source>
        <dbReference type="EMBL" id="KAJ1526262.1"/>
    </source>
</evidence>